<dbReference type="InterPro" id="IPR033753">
    <property type="entry name" value="GCV_H/Fam206"/>
</dbReference>
<proteinExistence type="inferred from homology"/>
<dbReference type="InterPro" id="IPR000089">
    <property type="entry name" value="Biotin_lipoyl"/>
</dbReference>
<dbReference type="HAMAP" id="MF_00272">
    <property type="entry name" value="GcvH"/>
    <property type="match status" value="1"/>
</dbReference>
<evidence type="ECO:0000256" key="4">
    <source>
        <dbReference type="PIRSR" id="PIRSR617453-50"/>
    </source>
</evidence>
<reference evidence="7 8" key="1">
    <citation type="journal article" date="2023" name="Elife">
        <title>Identification of key yeast species and microbe-microbe interactions impacting larval growth of Drosophila in the wild.</title>
        <authorList>
            <person name="Mure A."/>
            <person name="Sugiura Y."/>
            <person name="Maeda R."/>
            <person name="Honda K."/>
            <person name="Sakurai N."/>
            <person name="Takahashi Y."/>
            <person name="Watada M."/>
            <person name="Katoh T."/>
            <person name="Gotoh A."/>
            <person name="Gotoh Y."/>
            <person name="Taniguchi I."/>
            <person name="Nakamura K."/>
            <person name="Hayashi T."/>
            <person name="Katayama T."/>
            <person name="Uemura T."/>
            <person name="Hattori Y."/>
        </authorList>
    </citation>
    <scope>NUCLEOTIDE SEQUENCE [LARGE SCALE GENOMIC DNA]</scope>
    <source>
        <strain evidence="7 8">PK-24</strain>
    </source>
</reference>
<keyword evidence="2 4" id="KW-0450">Lipoyl</keyword>
<dbReference type="SUPFAM" id="SSF51230">
    <property type="entry name" value="Single hybrid motif"/>
    <property type="match status" value="1"/>
</dbReference>
<dbReference type="GO" id="GO:0019464">
    <property type="term" value="P:glycine decarboxylation via glycine cleavage system"/>
    <property type="evidence" value="ECO:0007669"/>
    <property type="project" value="UniProtKB-UniRule"/>
</dbReference>
<comment type="caution">
    <text evidence="7">The sequence shown here is derived from an EMBL/GenBank/DDBJ whole genome shotgun (WGS) entry which is preliminary data.</text>
</comment>
<keyword evidence="8" id="KW-1185">Reference proteome</keyword>
<feature type="modified residue" description="N6-lipoyllysine" evidence="4">
    <location>
        <position position="101"/>
    </location>
</feature>
<name>A0AAV5R093_PICKL</name>
<dbReference type="Proteomes" id="UP001378960">
    <property type="component" value="Unassembled WGS sequence"/>
</dbReference>
<evidence type="ECO:0000313" key="8">
    <source>
        <dbReference type="Proteomes" id="UP001378960"/>
    </source>
</evidence>
<dbReference type="NCBIfam" id="NF002270">
    <property type="entry name" value="PRK01202.1"/>
    <property type="match status" value="1"/>
</dbReference>
<dbReference type="InterPro" id="IPR011053">
    <property type="entry name" value="Single_hybrid_motif"/>
</dbReference>
<comment type="cofactor">
    <cofactor evidence="5">
        <name>(R)-lipoate</name>
        <dbReference type="ChEBI" id="CHEBI:83088"/>
    </cofactor>
    <text evidence="5">Binds 1 lipoyl cofactor covalently.</text>
</comment>
<evidence type="ECO:0000256" key="3">
    <source>
        <dbReference type="ARBA" id="ARBA00022946"/>
    </source>
</evidence>
<evidence type="ECO:0000259" key="6">
    <source>
        <dbReference type="PROSITE" id="PS50968"/>
    </source>
</evidence>
<dbReference type="GO" id="GO:0005960">
    <property type="term" value="C:glycine cleavage complex"/>
    <property type="evidence" value="ECO:0007669"/>
    <property type="project" value="UniProtKB-UniRule"/>
</dbReference>
<comment type="similarity">
    <text evidence="1 5">Belongs to the GcvH family.</text>
</comment>
<evidence type="ECO:0000256" key="5">
    <source>
        <dbReference type="RuleBase" id="RU364055"/>
    </source>
</evidence>
<accession>A0AAV5R093</accession>
<sequence>MFALTRNIRFTKQNFSSFKRLQSTFKLNPNSIVSTYSKSPIVKFTNEHEWISIHPDGTGFIGITNYAADALGDATFIELPTHQIGEDVKIGDTISSIESVKSASDIYSPVECKIIDVNQKLDDNPELLNVDPMGDGWIVKVEVTNNDSSELLDADKYEEFVKEE</sequence>
<organism evidence="7 8">
    <name type="scientific">Pichia kluyveri</name>
    <name type="common">Yeast</name>
    <dbReference type="NCBI Taxonomy" id="36015"/>
    <lineage>
        <taxon>Eukaryota</taxon>
        <taxon>Fungi</taxon>
        <taxon>Dikarya</taxon>
        <taxon>Ascomycota</taxon>
        <taxon>Saccharomycotina</taxon>
        <taxon>Pichiomycetes</taxon>
        <taxon>Pichiales</taxon>
        <taxon>Pichiaceae</taxon>
        <taxon>Pichia</taxon>
    </lineage>
</organism>
<dbReference type="PROSITE" id="PS00189">
    <property type="entry name" value="LIPOYL"/>
    <property type="match status" value="1"/>
</dbReference>
<dbReference type="CDD" id="cd06848">
    <property type="entry name" value="GCS_H"/>
    <property type="match status" value="1"/>
</dbReference>
<comment type="function">
    <text evidence="5">The H protein shuttles the methylamine group of glycine from the P protein to the T protein.</text>
</comment>
<dbReference type="GO" id="GO:0009249">
    <property type="term" value="P:protein lipoylation"/>
    <property type="evidence" value="ECO:0007669"/>
    <property type="project" value="TreeGrafter"/>
</dbReference>
<dbReference type="PROSITE" id="PS50968">
    <property type="entry name" value="BIOTINYL_LIPOYL"/>
    <property type="match status" value="1"/>
</dbReference>
<dbReference type="Pfam" id="PF01597">
    <property type="entry name" value="GCV_H"/>
    <property type="match status" value="1"/>
</dbReference>
<keyword evidence="5" id="KW-0496">Mitochondrion</keyword>
<feature type="domain" description="Lipoyl-binding" evidence="6">
    <location>
        <begin position="58"/>
        <end position="142"/>
    </location>
</feature>
<dbReference type="PANTHER" id="PTHR11715:SF3">
    <property type="entry name" value="GLYCINE CLEAVAGE SYSTEM H PROTEIN-RELATED"/>
    <property type="match status" value="1"/>
</dbReference>
<dbReference type="InterPro" id="IPR003016">
    <property type="entry name" value="2-oxoA_DH_lipoyl-BS"/>
</dbReference>
<comment type="subcellular location">
    <subcellularLocation>
        <location evidence="5">Mitochondrion</location>
    </subcellularLocation>
</comment>
<dbReference type="Gene3D" id="2.40.50.100">
    <property type="match status" value="1"/>
</dbReference>
<dbReference type="GO" id="GO:0005739">
    <property type="term" value="C:mitochondrion"/>
    <property type="evidence" value="ECO:0007669"/>
    <property type="project" value="UniProtKB-SubCell"/>
</dbReference>
<dbReference type="InterPro" id="IPR002930">
    <property type="entry name" value="GCV_H"/>
</dbReference>
<gene>
    <name evidence="7" type="ORF">DAPK24_006260</name>
</gene>
<dbReference type="AlphaFoldDB" id="A0AAV5R093"/>
<dbReference type="NCBIfam" id="TIGR00527">
    <property type="entry name" value="gcvH"/>
    <property type="match status" value="1"/>
</dbReference>
<dbReference type="PANTHER" id="PTHR11715">
    <property type="entry name" value="GLYCINE CLEAVAGE SYSTEM H PROTEIN"/>
    <property type="match status" value="1"/>
</dbReference>
<keyword evidence="3 5" id="KW-0809">Transit peptide</keyword>
<comment type="subunit">
    <text evidence="5">The glycine cleavage system is composed of four proteins: P, T, L and H.</text>
</comment>
<dbReference type="EMBL" id="BTGB01000001">
    <property type="protein sequence ID" value="GMM44051.1"/>
    <property type="molecule type" value="Genomic_DNA"/>
</dbReference>
<dbReference type="InterPro" id="IPR017453">
    <property type="entry name" value="GCV_H_sub"/>
</dbReference>
<evidence type="ECO:0000256" key="1">
    <source>
        <dbReference type="ARBA" id="ARBA00009249"/>
    </source>
</evidence>
<evidence type="ECO:0000313" key="7">
    <source>
        <dbReference type="EMBL" id="GMM44051.1"/>
    </source>
</evidence>
<protein>
    <recommendedName>
        <fullName evidence="5">Glycine cleavage system H protein</fullName>
    </recommendedName>
</protein>
<evidence type="ECO:0000256" key="2">
    <source>
        <dbReference type="ARBA" id="ARBA00022823"/>
    </source>
</evidence>